<dbReference type="Proteomes" id="UP000691718">
    <property type="component" value="Unassembled WGS sequence"/>
</dbReference>
<protein>
    <submittedName>
        <fullName evidence="2">(apollo) hypothetical protein</fullName>
    </submittedName>
</protein>
<comment type="caution">
    <text evidence="2">The sequence shown here is derived from an EMBL/GenBank/DDBJ whole genome shotgun (WGS) entry which is preliminary data.</text>
</comment>
<organism evidence="2 3">
    <name type="scientific">Parnassius apollo</name>
    <name type="common">Apollo butterfly</name>
    <name type="synonym">Papilio apollo</name>
    <dbReference type="NCBI Taxonomy" id="110799"/>
    <lineage>
        <taxon>Eukaryota</taxon>
        <taxon>Metazoa</taxon>
        <taxon>Ecdysozoa</taxon>
        <taxon>Arthropoda</taxon>
        <taxon>Hexapoda</taxon>
        <taxon>Insecta</taxon>
        <taxon>Pterygota</taxon>
        <taxon>Neoptera</taxon>
        <taxon>Endopterygota</taxon>
        <taxon>Lepidoptera</taxon>
        <taxon>Glossata</taxon>
        <taxon>Ditrysia</taxon>
        <taxon>Papilionoidea</taxon>
        <taxon>Papilionidae</taxon>
        <taxon>Parnassiinae</taxon>
        <taxon>Parnassini</taxon>
        <taxon>Parnassius</taxon>
        <taxon>Parnassius</taxon>
    </lineage>
</organism>
<name>A0A8S3XZ80_PARAO</name>
<evidence type="ECO:0000313" key="2">
    <source>
        <dbReference type="EMBL" id="CAG5048748.1"/>
    </source>
</evidence>
<dbReference type="EMBL" id="CAJQZP010001468">
    <property type="protein sequence ID" value="CAG5048748.1"/>
    <property type="molecule type" value="Genomic_DNA"/>
</dbReference>
<keyword evidence="1" id="KW-0732">Signal</keyword>
<reference evidence="2" key="1">
    <citation type="submission" date="2021-04" db="EMBL/GenBank/DDBJ databases">
        <authorList>
            <person name="Tunstrom K."/>
        </authorList>
    </citation>
    <scope>NUCLEOTIDE SEQUENCE</scope>
</reference>
<feature type="chain" id="PRO_5035723549" evidence="1">
    <location>
        <begin position="18"/>
        <end position="241"/>
    </location>
</feature>
<dbReference type="AlphaFoldDB" id="A0A8S3XZ80"/>
<accession>A0A8S3XZ80</accession>
<feature type="signal peptide" evidence="1">
    <location>
        <begin position="1"/>
        <end position="17"/>
    </location>
</feature>
<evidence type="ECO:0000256" key="1">
    <source>
        <dbReference type="SAM" id="SignalP"/>
    </source>
</evidence>
<keyword evidence="3" id="KW-1185">Reference proteome</keyword>
<sequence>MRTAVILLFALVAFVAAQGVHVVDRNPAEVQVVDSNPSAVNVVDHNPSAGQGQPINNPDGFVIDQAFYQPSNPSNGGYGQYGQGQPLNNPDGFVIDQAFYRPSNPSNGGYEQISTGPEFVNFGNNQNRPYPGKQYDSPLLRGGNHFRPLSQKTAQSDFSGEQCMKLFLKRHPQITKRTEEVISRARAGVTEKSLENWFDEVHEHLEPEKKLEILNDPKRVVNLAEISVQICLCKNWKHYSS</sequence>
<dbReference type="OrthoDB" id="6927300at2759"/>
<gene>
    <name evidence="2" type="ORF">PAPOLLO_LOCUS24270</name>
</gene>
<evidence type="ECO:0000313" key="3">
    <source>
        <dbReference type="Proteomes" id="UP000691718"/>
    </source>
</evidence>
<proteinExistence type="predicted"/>